<feature type="binding site" evidence="4">
    <location>
        <position position="428"/>
    </location>
    <ligand>
        <name>FAD</name>
        <dbReference type="ChEBI" id="CHEBI:57692"/>
    </ligand>
</feature>
<protein>
    <submittedName>
        <fullName evidence="6">Amine oxidase [flavin-containing]</fullName>
        <ecNumber evidence="6">1.4.3.4</ecNumber>
    </submittedName>
</protein>
<dbReference type="PANTHER" id="PTHR43563">
    <property type="entry name" value="AMINE OXIDASE"/>
    <property type="match status" value="1"/>
</dbReference>
<dbReference type="Pfam" id="PF01593">
    <property type="entry name" value="Amino_oxidase"/>
    <property type="match status" value="1"/>
</dbReference>
<dbReference type="PANTHER" id="PTHR43563:SF1">
    <property type="entry name" value="AMINE OXIDASE [FLAVIN-CONTAINING] B"/>
    <property type="match status" value="1"/>
</dbReference>
<dbReference type="InterPro" id="IPR050703">
    <property type="entry name" value="Flavin_MAO"/>
</dbReference>
<evidence type="ECO:0000256" key="2">
    <source>
        <dbReference type="ARBA" id="ARBA00005995"/>
    </source>
</evidence>
<accession>X5MKQ8</accession>
<keyword evidence="7" id="KW-1185">Reference proteome</keyword>
<dbReference type="EC" id="1.4.3.4" evidence="6"/>
<reference evidence="6 7" key="1">
    <citation type="journal article" date="2014" name="Front. Genet.">
        <title>Genome and metabolic network of "Candidatus Phaeomarinobacter ectocarpi" Ec32, a new candidate genus of Alphaproteobacteria frequently associated with brown algae.</title>
        <authorList>
            <person name="Dittami S.M."/>
            <person name="Barbeyron T."/>
            <person name="Boyen C."/>
            <person name="Cambefort J."/>
            <person name="Collet G."/>
            <person name="Delage L."/>
            <person name="Gobet A."/>
            <person name="Groisillier A."/>
            <person name="Leblanc C."/>
            <person name="Michel G."/>
            <person name="Scornet D."/>
            <person name="Siegel A."/>
            <person name="Tapia J.E."/>
            <person name="Tonon T."/>
        </authorList>
    </citation>
    <scope>NUCLEOTIDE SEQUENCE [LARGE SCALE GENOMIC DNA]</scope>
    <source>
        <strain evidence="6 7">Ec32</strain>
    </source>
</reference>
<evidence type="ECO:0000259" key="5">
    <source>
        <dbReference type="Pfam" id="PF01593"/>
    </source>
</evidence>
<dbReference type="PATRIC" id="fig|1458461.3.peg.597"/>
<dbReference type="SUPFAM" id="SSF51905">
    <property type="entry name" value="FAD/NAD(P)-binding domain"/>
    <property type="match status" value="1"/>
</dbReference>
<dbReference type="SUPFAM" id="SSF54373">
    <property type="entry name" value="FAD-linked reductases, C-terminal domain"/>
    <property type="match status" value="1"/>
</dbReference>
<evidence type="ECO:0000256" key="1">
    <source>
        <dbReference type="ARBA" id="ARBA00001974"/>
    </source>
</evidence>
<dbReference type="EMBL" id="HG966617">
    <property type="protein sequence ID" value="CDO58810.1"/>
    <property type="molecule type" value="Genomic_DNA"/>
</dbReference>
<gene>
    <name evidence="6" type="ORF">BN1012_Phect596</name>
</gene>
<dbReference type="Gene3D" id="3.90.660.10">
    <property type="match status" value="1"/>
</dbReference>
<name>X5MKQ8_9HYPH</name>
<evidence type="ECO:0000313" key="6">
    <source>
        <dbReference type="EMBL" id="CDO58810.1"/>
    </source>
</evidence>
<dbReference type="PRINTS" id="PR00757">
    <property type="entry name" value="AMINEOXDASEF"/>
</dbReference>
<feature type="binding site" evidence="4">
    <location>
        <begin position="41"/>
        <end position="42"/>
    </location>
    <ligand>
        <name>FAD</name>
        <dbReference type="ChEBI" id="CHEBI:57692"/>
    </ligand>
</feature>
<dbReference type="KEGG" id="pect:BN1012_Phect596"/>
<dbReference type="InterPro" id="IPR001613">
    <property type="entry name" value="Flavin_amine_oxidase"/>
</dbReference>
<evidence type="ECO:0000256" key="3">
    <source>
        <dbReference type="ARBA" id="ARBA00023002"/>
    </source>
</evidence>
<sequence>MSEQQGTIDRTVDVAVVGAGMAGIKAALELEARGLNVCVLEARDRVGGRLKPGHIAGHKIDNGGQWVGPQQKLLLAEAETHGVEKFDQYRQGKSVLDFKGKQSLSSSDVPKMPFVSLLDLQRTVSKLDALAFSLPSDAPWSVRNAAGLDGQTFETWIQANCWTEYTREFLRMVTRSLLCCEPKHVSFLYFLEYVRGGEGLDILLGVKGGAQEAKFRGGAHQITEKMAAKLKSPVIYEAPARAITQHDTHVEIVTDRGTVTAERAVIAIPPTLASRINFANSLPVRRDHLMQRMPMGTVIKVHVAYDKPFWRDKGLSGMGVSDLMPCNVFFDQSPEDASCGILVGFIDADAAAEYSTAGDNARRQAVIDSATQFFGPEAKNPIDYVDNDWTSEEWSKGCYVAHMAPGVMTTFGAALREPCGRIHWAGTETATQWQGYMDGALQSGIRVAAEIADRRGLAMAAE</sequence>
<dbReference type="STRING" id="1458461.BN1012_Phect596"/>
<dbReference type="GO" id="GO:0097621">
    <property type="term" value="F:monoamine oxidase activity"/>
    <property type="evidence" value="ECO:0007669"/>
    <property type="project" value="UniProtKB-EC"/>
</dbReference>
<evidence type="ECO:0000313" key="7">
    <source>
        <dbReference type="Proteomes" id="UP000032160"/>
    </source>
</evidence>
<dbReference type="Proteomes" id="UP000032160">
    <property type="component" value="Chromosome I"/>
</dbReference>
<dbReference type="HOGENOM" id="CLU_004498_0_4_5"/>
<dbReference type="InterPro" id="IPR002937">
    <property type="entry name" value="Amino_oxidase"/>
</dbReference>
<proteinExistence type="inferred from homology"/>
<feature type="binding site" evidence="4">
    <location>
        <position position="345"/>
    </location>
    <ligand>
        <name>substrate</name>
    </ligand>
</feature>
<dbReference type="Gene3D" id="3.50.50.60">
    <property type="entry name" value="FAD/NAD(P)-binding domain"/>
    <property type="match status" value="1"/>
</dbReference>
<dbReference type="InterPro" id="IPR036188">
    <property type="entry name" value="FAD/NAD-bd_sf"/>
</dbReference>
<comment type="cofactor">
    <cofactor evidence="1">
        <name>FAD</name>
        <dbReference type="ChEBI" id="CHEBI:57692"/>
    </cofactor>
</comment>
<feature type="domain" description="Amine oxidase" evidence="5">
    <location>
        <begin position="21"/>
        <end position="451"/>
    </location>
</feature>
<dbReference type="Gene3D" id="1.10.405.10">
    <property type="entry name" value="Guanine Nucleotide Dissociation Inhibitor, domain 1"/>
    <property type="match status" value="1"/>
</dbReference>
<keyword evidence="3 6" id="KW-0560">Oxidoreductase</keyword>
<organism evidence="6 7">
    <name type="scientific">Candidatus Phaeomarinibacter ectocarpi</name>
    <dbReference type="NCBI Taxonomy" id="1458461"/>
    <lineage>
        <taxon>Bacteria</taxon>
        <taxon>Pseudomonadati</taxon>
        <taxon>Pseudomonadota</taxon>
        <taxon>Alphaproteobacteria</taxon>
        <taxon>Hyphomicrobiales</taxon>
        <taxon>Parvibaculaceae</taxon>
        <taxon>Candidatus Phaeomarinibacter</taxon>
    </lineage>
</organism>
<evidence type="ECO:0000256" key="4">
    <source>
        <dbReference type="PIRSR" id="PIRSR601613-1"/>
    </source>
</evidence>
<dbReference type="RefSeq" id="WP_043949666.1">
    <property type="nucleotide sequence ID" value="NZ_HG966617.1"/>
</dbReference>
<dbReference type="AlphaFoldDB" id="X5MKQ8"/>
<dbReference type="OrthoDB" id="337830at2"/>
<comment type="similarity">
    <text evidence="2">Belongs to the flavin monoamine oxidase family.</text>
</comment>